<comment type="similarity">
    <text evidence="1">Belongs to the peptidase S33 family.</text>
</comment>
<dbReference type="SUPFAM" id="SSF53474">
    <property type="entry name" value="alpha/beta-Hydrolases"/>
    <property type="match status" value="1"/>
</dbReference>
<dbReference type="RefSeq" id="XP_025359244.1">
    <property type="nucleotide sequence ID" value="XM_025507186.1"/>
</dbReference>
<evidence type="ECO:0000313" key="5">
    <source>
        <dbReference type="EMBL" id="PWN24632.1"/>
    </source>
</evidence>
<dbReference type="Pfam" id="PF00561">
    <property type="entry name" value="Abhydrolase_1"/>
    <property type="match status" value="1"/>
</dbReference>
<accession>A0A316UH90</accession>
<sequence length="853" mass="93632">MSNISSSPSPSSRPTSRPTSLYSLQTAAHADGHHGAANGNEVDVLCLGSGWTAAFLLPRLWSSNVSFAYTNRTGVKPEWLALPGKQPIKFTMPGTGDSRIQWRRAFKNFPTARLVVVVVPLKDQVVANELVTAYQAHCVEKKGMGAPPSKWLILGSTSAYGSGEHSSASPISKSTPRSAAESAVLALVKRDAAVLHLAGLYGGSTRHPLNWLSKVADDKDKLASKGSLHLVHGRDVAEAILGVWERLLDDESTLWGRHWIVTDGRVYDWWQLATQLPSQERSRYVAWVRELQKEHGVTSLPRKCGEDLPRNLERVLDSDSFWAAIGKKPSVGPANEVDLPISPITGLAVTTDAARADTDKSSAPSPPLSGKSRPYTPSIPKARLQDLIGCLQHEIQRESTCPLPPIFEGRRIAMGLPRERFLQLRKAWLDYVTASANESNASWQGHWKEFLSYEHYFYPDERLTGKYVPGVTLDGQHFVRVAPTEETRAQRRVEPLVFLHGWPGSCLEGLFVARALANPGPDVPLSKPAFEVIVPSHPGYLFSGSPLVNEEDDSASFSGPDGDILVKDVAALINDIMLDLGFDRYSVTAGDWGSFTARRLALDHPAHVKAVHLNFIPAPPPTLAPALVPQRLVDAVASRIPGVSTIVNLPRLLGQAHFIDHAKDGEESTLSLGERLQRLLGLPSPLSHRDATRAQKGLDFLTSGSAYAQFHGTRPSTLGNITHSSPSAILSWIGEKFETWTDRTPDDSLILESLTFYFLTETMSRSIYSYRNRPPGGPVPQSGLKENYLSLPVGFSDAPFELVPPPLEWAKATANIVWHRRHENGGHFLSMEKPNDYAADVRDFHEQLQTGLK</sequence>
<dbReference type="GeneID" id="37029009"/>
<reference evidence="5 6" key="1">
    <citation type="journal article" date="2018" name="Mol. Biol. Evol.">
        <title>Broad Genomic Sampling Reveals a Smut Pathogenic Ancestry of the Fungal Clade Ustilaginomycotina.</title>
        <authorList>
            <person name="Kijpornyongpan T."/>
            <person name="Mondo S.J."/>
            <person name="Barry K."/>
            <person name="Sandor L."/>
            <person name="Lee J."/>
            <person name="Lipzen A."/>
            <person name="Pangilinan J."/>
            <person name="LaButti K."/>
            <person name="Hainaut M."/>
            <person name="Henrissat B."/>
            <person name="Grigoriev I.V."/>
            <person name="Spatafora J.W."/>
            <person name="Aime M.C."/>
        </authorList>
    </citation>
    <scope>NUCLEOTIDE SEQUENCE [LARGE SCALE GENOMIC DNA]</scope>
    <source>
        <strain evidence="5 6">MCA 5214</strain>
    </source>
</reference>
<evidence type="ECO:0000256" key="2">
    <source>
        <dbReference type="ARBA" id="ARBA00022801"/>
    </source>
</evidence>
<dbReference type="InterPro" id="IPR029058">
    <property type="entry name" value="AB_hydrolase_fold"/>
</dbReference>
<dbReference type="PANTHER" id="PTHR21661:SF39">
    <property type="entry name" value="HYDROLASE, PUTATIVE (AFU_ORTHOLOGUE AFUA_3G08960)-RELATED"/>
    <property type="match status" value="1"/>
</dbReference>
<evidence type="ECO:0000256" key="3">
    <source>
        <dbReference type="SAM" id="MobiDB-lite"/>
    </source>
</evidence>
<feature type="domain" description="AB hydrolase-1" evidence="4">
    <location>
        <begin position="495"/>
        <end position="624"/>
    </location>
</feature>
<evidence type="ECO:0000313" key="6">
    <source>
        <dbReference type="Proteomes" id="UP000245884"/>
    </source>
</evidence>
<organism evidence="5 6">
    <name type="scientific">Jaminaea rosea</name>
    <dbReference type="NCBI Taxonomy" id="1569628"/>
    <lineage>
        <taxon>Eukaryota</taxon>
        <taxon>Fungi</taxon>
        <taxon>Dikarya</taxon>
        <taxon>Basidiomycota</taxon>
        <taxon>Ustilaginomycotina</taxon>
        <taxon>Exobasidiomycetes</taxon>
        <taxon>Microstromatales</taxon>
        <taxon>Microstromatales incertae sedis</taxon>
        <taxon>Jaminaea</taxon>
    </lineage>
</organism>
<dbReference type="Proteomes" id="UP000245884">
    <property type="component" value="Unassembled WGS sequence"/>
</dbReference>
<gene>
    <name evidence="5" type="ORF">BDZ90DRAFT_234906</name>
</gene>
<feature type="region of interest" description="Disordered" evidence="3">
    <location>
        <begin position="1"/>
        <end position="20"/>
    </location>
</feature>
<protein>
    <submittedName>
        <fullName evidence="5">Alpha/beta-hydrolase</fullName>
    </submittedName>
</protein>
<keyword evidence="2 5" id="KW-0378">Hydrolase</keyword>
<dbReference type="AlphaFoldDB" id="A0A316UH90"/>
<dbReference type="PANTHER" id="PTHR21661">
    <property type="entry name" value="EPOXIDE HYDROLASE 1-RELATED"/>
    <property type="match status" value="1"/>
</dbReference>
<dbReference type="EMBL" id="KZ819680">
    <property type="protein sequence ID" value="PWN24632.1"/>
    <property type="molecule type" value="Genomic_DNA"/>
</dbReference>
<dbReference type="Gene3D" id="3.40.50.720">
    <property type="entry name" value="NAD(P)-binding Rossmann-like Domain"/>
    <property type="match status" value="1"/>
</dbReference>
<evidence type="ECO:0000259" key="4">
    <source>
        <dbReference type="Pfam" id="PF00561"/>
    </source>
</evidence>
<dbReference type="InterPro" id="IPR000073">
    <property type="entry name" value="AB_hydrolase_1"/>
</dbReference>
<feature type="region of interest" description="Disordered" evidence="3">
    <location>
        <begin position="352"/>
        <end position="376"/>
    </location>
</feature>
<name>A0A316UH90_9BASI</name>
<dbReference type="GO" id="GO:0004301">
    <property type="term" value="F:epoxide hydrolase activity"/>
    <property type="evidence" value="ECO:0007669"/>
    <property type="project" value="TreeGrafter"/>
</dbReference>
<dbReference type="OrthoDB" id="7130006at2759"/>
<dbReference type="STRING" id="1569628.A0A316UH90"/>
<evidence type="ECO:0000256" key="1">
    <source>
        <dbReference type="ARBA" id="ARBA00010088"/>
    </source>
</evidence>
<proteinExistence type="inferred from homology"/>
<keyword evidence="6" id="KW-1185">Reference proteome</keyword>
<dbReference type="GO" id="GO:0097176">
    <property type="term" value="P:epoxide metabolic process"/>
    <property type="evidence" value="ECO:0007669"/>
    <property type="project" value="TreeGrafter"/>
</dbReference>
<dbReference type="Gene3D" id="3.40.50.1820">
    <property type="entry name" value="alpha/beta hydrolase"/>
    <property type="match status" value="1"/>
</dbReference>